<comment type="caution">
    <text evidence="13">The sequence shown here is derived from an EMBL/GenBank/DDBJ whole genome shotgun (WGS) entry which is preliminary data.</text>
</comment>
<organism evidence="13 14">
    <name type="scientific">Acinetobacter qingfengensis</name>
    <dbReference type="NCBI Taxonomy" id="1262585"/>
    <lineage>
        <taxon>Bacteria</taxon>
        <taxon>Pseudomonadati</taxon>
        <taxon>Pseudomonadota</taxon>
        <taxon>Gammaproteobacteria</taxon>
        <taxon>Moraxellales</taxon>
        <taxon>Moraxellaceae</taxon>
        <taxon>Acinetobacter</taxon>
    </lineage>
</organism>
<evidence type="ECO:0000256" key="5">
    <source>
        <dbReference type="ARBA" id="ARBA00022519"/>
    </source>
</evidence>
<evidence type="ECO:0000256" key="1">
    <source>
        <dbReference type="ARBA" id="ARBA00004383"/>
    </source>
</evidence>
<protein>
    <recommendedName>
        <fullName evidence="12">TonB C-terminal domain-containing protein</fullName>
    </recommendedName>
</protein>
<keyword evidence="14" id="KW-1185">Reference proteome</keyword>
<evidence type="ECO:0000256" key="8">
    <source>
        <dbReference type="ARBA" id="ARBA00022989"/>
    </source>
</evidence>
<keyword evidence="8 11" id="KW-1133">Transmembrane helix</keyword>
<comment type="subcellular location">
    <subcellularLocation>
        <location evidence="1">Cell inner membrane</location>
        <topology evidence="1">Single-pass membrane protein</topology>
        <orientation evidence="1">Periplasmic side</orientation>
    </subcellularLocation>
</comment>
<evidence type="ECO:0000313" key="14">
    <source>
        <dbReference type="Proteomes" id="UP000185895"/>
    </source>
</evidence>
<feature type="compositionally biased region" description="Low complexity" evidence="10">
    <location>
        <begin position="100"/>
        <end position="137"/>
    </location>
</feature>
<name>A0A1E7RFW2_9GAMM</name>
<feature type="domain" description="TonB C-terminal" evidence="12">
    <location>
        <begin position="159"/>
        <end position="247"/>
    </location>
</feature>
<evidence type="ECO:0000256" key="11">
    <source>
        <dbReference type="SAM" id="Phobius"/>
    </source>
</evidence>
<dbReference type="PANTHER" id="PTHR33446:SF2">
    <property type="entry name" value="PROTEIN TONB"/>
    <property type="match status" value="1"/>
</dbReference>
<dbReference type="PROSITE" id="PS52015">
    <property type="entry name" value="TONB_CTD"/>
    <property type="match status" value="1"/>
</dbReference>
<keyword evidence="5" id="KW-0997">Cell inner membrane</keyword>
<dbReference type="PANTHER" id="PTHR33446">
    <property type="entry name" value="PROTEIN TONB-RELATED"/>
    <property type="match status" value="1"/>
</dbReference>
<dbReference type="STRING" id="1262585.BJI46_00925"/>
<keyword evidence="4" id="KW-1003">Cell membrane</keyword>
<evidence type="ECO:0000256" key="4">
    <source>
        <dbReference type="ARBA" id="ARBA00022475"/>
    </source>
</evidence>
<dbReference type="InterPro" id="IPR037682">
    <property type="entry name" value="TonB_C"/>
</dbReference>
<dbReference type="AlphaFoldDB" id="A0A1E7RFW2"/>
<gene>
    <name evidence="13" type="ORF">BJI46_00925</name>
</gene>
<evidence type="ECO:0000313" key="13">
    <source>
        <dbReference type="EMBL" id="OEY98117.1"/>
    </source>
</evidence>
<keyword evidence="7" id="KW-0653">Protein transport</keyword>
<evidence type="ECO:0000256" key="9">
    <source>
        <dbReference type="ARBA" id="ARBA00023136"/>
    </source>
</evidence>
<dbReference type="GO" id="GO:0098797">
    <property type="term" value="C:plasma membrane protein complex"/>
    <property type="evidence" value="ECO:0007669"/>
    <property type="project" value="TreeGrafter"/>
</dbReference>
<dbReference type="NCBIfam" id="TIGR01352">
    <property type="entry name" value="tonB_Cterm"/>
    <property type="match status" value="1"/>
</dbReference>
<dbReference type="OrthoDB" id="9792439at2"/>
<dbReference type="Gene3D" id="3.30.1150.10">
    <property type="match status" value="1"/>
</dbReference>
<feature type="compositionally biased region" description="Basic and acidic residues" evidence="10">
    <location>
        <begin position="63"/>
        <end position="92"/>
    </location>
</feature>
<dbReference type="GO" id="GO:0031992">
    <property type="term" value="F:energy transducer activity"/>
    <property type="evidence" value="ECO:0007669"/>
    <property type="project" value="TreeGrafter"/>
</dbReference>
<dbReference type="EMBL" id="MKKK01000001">
    <property type="protein sequence ID" value="OEY98117.1"/>
    <property type="molecule type" value="Genomic_DNA"/>
</dbReference>
<reference evidence="13 14" key="1">
    <citation type="submission" date="2016-09" db="EMBL/GenBank/DDBJ databases">
        <authorList>
            <person name="Capua I."/>
            <person name="De Benedictis P."/>
            <person name="Joannis T."/>
            <person name="Lombin L.H."/>
            <person name="Cattoli G."/>
        </authorList>
    </citation>
    <scope>NUCLEOTIDE SEQUENCE [LARGE SCALE GENOMIC DNA]</scope>
    <source>
        <strain evidence="13 14">ANC 4671</strain>
    </source>
</reference>
<evidence type="ECO:0000259" key="12">
    <source>
        <dbReference type="PROSITE" id="PS52015"/>
    </source>
</evidence>
<keyword evidence="3" id="KW-0813">Transport</keyword>
<accession>A0A1E7RFW2</accession>
<evidence type="ECO:0000256" key="7">
    <source>
        <dbReference type="ARBA" id="ARBA00022927"/>
    </source>
</evidence>
<keyword evidence="9 11" id="KW-0472">Membrane</keyword>
<dbReference type="SUPFAM" id="SSF74653">
    <property type="entry name" value="TolA/TonB C-terminal domain"/>
    <property type="match status" value="1"/>
</dbReference>
<proteinExistence type="inferred from homology"/>
<evidence type="ECO:0000256" key="2">
    <source>
        <dbReference type="ARBA" id="ARBA00006555"/>
    </source>
</evidence>
<dbReference type="RefSeq" id="WP_070068497.1">
    <property type="nucleotide sequence ID" value="NZ_MKKK01000001.1"/>
</dbReference>
<evidence type="ECO:0000256" key="6">
    <source>
        <dbReference type="ARBA" id="ARBA00022692"/>
    </source>
</evidence>
<dbReference type="InterPro" id="IPR051045">
    <property type="entry name" value="TonB-dependent_transducer"/>
</dbReference>
<comment type="similarity">
    <text evidence="2">Belongs to the TonB family.</text>
</comment>
<dbReference type="Pfam" id="PF03544">
    <property type="entry name" value="TonB_C"/>
    <property type="match status" value="1"/>
</dbReference>
<dbReference type="GO" id="GO:0015031">
    <property type="term" value="P:protein transport"/>
    <property type="evidence" value="ECO:0007669"/>
    <property type="project" value="UniProtKB-KW"/>
</dbReference>
<dbReference type="Proteomes" id="UP000185895">
    <property type="component" value="Unassembled WGS sequence"/>
</dbReference>
<evidence type="ECO:0000256" key="10">
    <source>
        <dbReference type="SAM" id="MobiDB-lite"/>
    </source>
</evidence>
<feature type="transmembrane region" description="Helical" evidence="11">
    <location>
        <begin position="20"/>
        <end position="37"/>
    </location>
</feature>
<evidence type="ECO:0000256" key="3">
    <source>
        <dbReference type="ARBA" id="ARBA00022448"/>
    </source>
</evidence>
<feature type="region of interest" description="Disordered" evidence="10">
    <location>
        <begin position="63"/>
        <end position="184"/>
    </location>
</feature>
<dbReference type="InterPro" id="IPR006260">
    <property type="entry name" value="TonB/TolA_C"/>
</dbReference>
<keyword evidence="6 11" id="KW-0812">Transmembrane</keyword>
<dbReference type="GO" id="GO:0055085">
    <property type="term" value="P:transmembrane transport"/>
    <property type="evidence" value="ECO:0007669"/>
    <property type="project" value="InterPro"/>
</dbReference>
<sequence length="247" mass="26957">MGQLSVASSPNPTPNTKKVVVIAAVLVGHVGALWALAHMKPIELRPIEPPKPVQVRFVKIVEPKPELPKPKQPEKPKEPPKPQKVKIVEKPRPQPPKAPPKVQQVKQPVQNKPVVDQPPAETKVLSSTTVSETKVTTPQKTSEPAKETKPPVDTSPRQISEGEISWKSRPKPSIQKSDLDRANSSTVVVRISADTRGKITNVTLIKSSGVSRIDNEVLRAVRRASFNPYIVSGVGVPVYADLPIHIQ</sequence>